<comment type="caution">
    <text evidence="1">The sequence shown here is derived from an EMBL/GenBank/DDBJ whole genome shotgun (WGS) entry which is preliminary data.</text>
</comment>
<evidence type="ECO:0008006" key="3">
    <source>
        <dbReference type="Google" id="ProtNLM"/>
    </source>
</evidence>
<evidence type="ECO:0000313" key="1">
    <source>
        <dbReference type="EMBL" id="GAA0378190.1"/>
    </source>
</evidence>
<dbReference type="EMBL" id="BAAACX010000005">
    <property type="protein sequence ID" value="GAA0378190.1"/>
    <property type="molecule type" value="Genomic_DNA"/>
</dbReference>
<sequence length="67" mass="7565">MAELSESQLILLDNLIYLDDVANRNGKKASTIVYDLLNDGLDKSRTKKRRFGQECHCCLPGLRLRAA</sequence>
<evidence type="ECO:0000313" key="2">
    <source>
        <dbReference type="Proteomes" id="UP001500340"/>
    </source>
</evidence>
<proteinExistence type="predicted"/>
<dbReference type="RefSeq" id="WP_343857494.1">
    <property type="nucleotide sequence ID" value="NZ_BAAACX010000005.1"/>
</dbReference>
<gene>
    <name evidence="1" type="ORF">GCM10008933_06800</name>
</gene>
<protein>
    <recommendedName>
        <fullName evidence="3">Transposase</fullName>
    </recommendedName>
</protein>
<organism evidence="1 2">
    <name type="scientific">Paenibacillus motobuensis</name>
    <dbReference type="NCBI Taxonomy" id="295324"/>
    <lineage>
        <taxon>Bacteria</taxon>
        <taxon>Bacillati</taxon>
        <taxon>Bacillota</taxon>
        <taxon>Bacilli</taxon>
        <taxon>Bacillales</taxon>
        <taxon>Paenibacillaceae</taxon>
        <taxon>Paenibacillus</taxon>
    </lineage>
</organism>
<keyword evidence="2" id="KW-1185">Reference proteome</keyword>
<accession>A0ABN0XZP7</accession>
<reference evidence="1 2" key="1">
    <citation type="journal article" date="2019" name="Int. J. Syst. Evol. Microbiol.">
        <title>The Global Catalogue of Microorganisms (GCM) 10K type strain sequencing project: providing services to taxonomists for standard genome sequencing and annotation.</title>
        <authorList>
            <consortium name="The Broad Institute Genomics Platform"/>
            <consortium name="The Broad Institute Genome Sequencing Center for Infectious Disease"/>
            <person name="Wu L."/>
            <person name="Ma J."/>
        </authorList>
    </citation>
    <scope>NUCLEOTIDE SEQUENCE [LARGE SCALE GENOMIC DNA]</scope>
    <source>
        <strain evidence="1 2">JCM 12774</strain>
    </source>
</reference>
<name>A0ABN0XZP7_9BACL</name>
<dbReference type="Proteomes" id="UP001500340">
    <property type="component" value="Unassembled WGS sequence"/>
</dbReference>